<dbReference type="InterPro" id="IPR019775">
    <property type="entry name" value="WD40_repeat_CS"/>
</dbReference>
<comment type="subcellular location">
    <subcellularLocation>
        <location evidence="2">Cytoplasm</location>
    </subcellularLocation>
</comment>
<protein>
    <recommendedName>
        <fullName evidence="4">Bleomycin hydrolase</fullName>
        <ecNumber evidence="3">3.4.22.40</ecNumber>
    </recommendedName>
</protein>
<keyword evidence="6 11" id="KW-0853">WD repeat</keyword>
<dbReference type="InterPro" id="IPR020472">
    <property type="entry name" value="WD40_PAC1"/>
</dbReference>
<dbReference type="Gene3D" id="2.130.10.10">
    <property type="entry name" value="YVTN repeat-like/Quinoprotein amine dehydrogenase"/>
    <property type="match status" value="2"/>
</dbReference>
<feature type="repeat" description="WD" evidence="11">
    <location>
        <begin position="371"/>
        <end position="405"/>
    </location>
</feature>
<evidence type="ECO:0000259" key="12">
    <source>
        <dbReference type="PROSITE" id="PS50897"/>
    </source>
</evidence>
<evidence type="ECO:0000256" key="11">
    <source>
        <dbReference type="PROSITE-ProRule" id="PRU00221"/>
    </source>
</evidence>
<dbReference type="PROSITE" id="PS50897">
    <property type="entry name" value="CTLH"/>
    <property type="match status" value="1"/>
</dbReference>
<dbReference type="PROSITE" id="PS50294">
    <property type="entry name" value="WD_REPEATS_REGION"/>
    <property type="match status" value="2"/>
</dbReference>
<keyword evidence="9" id="KW-0378">Hydrolase</keyword>
<keyword evidence="5" id="KW-0963">Cytoplasm</keyword>
<evidence type="ECO:0000313" key="14">
    <source>
        <dbReference type="Proteomes" id="UP000596742"/>
    </source>
</evidence>
<dbReference type="GO" id="GO:0005737">
    <property type="term" value="C:cytoplasm"/>
    <property type="evidence" value="ECO:0007669"/>
    <property type="project" value="UniProtKB-SubCell"/>
</dbReference>
<dbReference type="InterPro" id="IPR015943">
    <property type="entry name" value="WD40/YVTN_repeat-like_dom_sf"/>
</dbReference>
<dbReference type="AlphaFoldDB" id="A0A8B6HJ08"/>
<proteinExistence type="predicted"/>
<gene>
    <name evidence="13" type="ORF">MGAL_10B010777</name>
</gene>
<dbReference type="SMART" id="SM00320">
    <property type="entry name" value="WD40"/>
    <property type="match status" value="6"/>
</dbReference>
<keyword evidence="10" id="KW-0788">Thiol protease</keyword>
<keyword evidence="8" id="KW-0677">Repeat</keyword>
<evidence type="ECO:0000256" key="3">
    <source>
        <dbReference type="ARBA" id="ARBA00012465"/>
    </source>
</evidence>
<dbReference type="InterPro" id="IPR001680">
    <property type="entry name" value="WD40_rpt"/>
</dbReference>
<dbReference type="PANTHER" id="PTHR22838">
    <property type="entry name" value="WD REPEAT PROTEIN 26-RELATED"/>
    <property type="match status" value="1"/>
</dbReference>
<dbReference type="Proteomes" id="UP000596742">
    <property type="component" value="Unassembled WGS sequence"/>
</dbReference>
<dbReference type="GO" id="GO:0004197">
    <property type="term" value="F:cysteine-type endopeptidase activity"/>
    <property type="evidence" value="ECO:0007669"/>
    <property type="project" value="UniProtKB-EC"/>
</dbReference>
<dbReference type="InterPro" id="IPR004134">
    <property type="entry name" value="Peptidase_C1B"/>
</dbReference>
<evidence type="ECO:0000256" key="9">
    <source>
        <dbReference type="ARBA" id="ARBA00022801"/>
    </source>
</evidence>
<dbReference type="InterPro" id="IPR038765">
    <property type="entry name" value="Papain-like_cys_pep_sf"/>
</dbReference>
<evidence type="ECO:0000256" key="5">
    <source>
        <dbReference type="ARBA" id="ARBA00022490"/>
    </source>
</evidence>
<sequence length="682" mass="77714">MSSVPGIQNEAVKQYKQSFLSDPKNRLARNVCSKQDLWDVCKNPDVIHTTPHVYNCKVSEGKPMTNQKSSGRCWIFACLNVIRSKCMSQFKVENLEFSQNYLFFWDKVERANYNLQCYVQCAGKGETADGRLVHHLLFNPAEDGGQWDMMINLIEKYGIVPKTCCPDAQSAEASVKFNRLINNKMREFCNCLQTMVKDGASEAKHNHTKNAESDLEDLKSLIESSHGLIKMKFMILEQKYLELLEDGREMEALHCLRHELTPMKYNTERVHELSSYMMCCNAEDLRKTANWTGKGVDSRSLLIERLQSFLPPTVMLPPRRLLTLLNQAVELQKDKCPYHNTKIDNNLDAVSLLIDHVCSREQFPSTTIQILTDHCDEVWFCRFSPDGTKLATGSKDGSLIIWEIDMVTYELKHRRSFENHAYGVSFIAWSPDSTHIVACGPDDCSDLWMWNIETGTLRFKMSQSQEDSLTTAAWHADGKKFVTGGIRGQFYQCDLDGNIMDSWEGVRVQSMAFQVDGKYVLAADTHHRIRGYNFDELTDFNIIQEDQPIMSFTLNEPGRLALLNVATQGVHLWDIKDKLLLRKFQGVTQGFYTIHSCFGGLNQDFVASGSEDHKVYIWHLRREMPISALEGHSRTVNCVHWNSKLPGMLASASDDGTVRIWGPMDKLKTSNGCEESGRSTPV</sequence>
<dbReference type="PROSITE" id="PS00139">
    <property type="entry name" value="THIOL_PROTEASE_CYS"/>
    <property type="match status" value="1"/>
</dbReference>
<dbReference type="OrthoDB" id="972532at2759"/>
<dbReference type="GO" id="GO:0043161">
    <property type="term" value="P:proteasome-mediated ubiquitin-dependent protein catabolic process"/>
    <property type="evidence" value="ECO:0007669"/>
    <property type="project" value="TreeGrafter"/>
</dbReference>
<dbReference type="SUPFAM" id="SSF50978">
    <property type="entry name" value="WD40 repeat-like"/>
    <property type="match status" value="1"/>
</dbReference>
<evidence type="ECO:0000256" key="1">
    <source>
        <dbReference type="ARBA" id="ARBA00000423"/>
    </source>
</evidence>
<dbReference type="PROSITE" id="PS50082">
    <property type="entry name" value="WD_REPEATS_2"/>
    <property type="match status" value="3"/>
</dbReference>
<dbReference type="InterPro" id="IPR000169">
    <property type="entry name" value="Pept_cys_AS"/>
</dbReference>
<feature type="repeat" description="WD" evidence="11">
    <location>
        <begin position="629"/>
        <end position="661"/>
    </location>
</feature>
<evidence type="ECO:0000256" key="4">
    <source>
        <dbReference type="ARBA" id="ARBA00022227"/>
    </source>
</evidence>
<dbReference type="Pfam" id="PF03051">
    <property type="entry name" value="Peptidase_C1_2"/>
    <property type="match status" value="1"/>
</dbReference>
<evidence type="ECO:0000256" key="2">
    <source>
        <dbReference type="ARBA" id="ARBA00004496"/>
    </source>
</evidence>
<dbReference type="InterPro" id="IPR006595">
    <property type="entry name" value="CTLH_C"/>
</dbReference>
<dbReference type="GO" id="GO:0034657">
    <property type="term" value="C:GID complex"/>
    <property type="evidence" value="ECO:0007669"/>
    <property type="project" value="TreeGrafter"/>
</dbReference>
<accession>A0A8B6HJ08</accession>
<feature type="repeat" description="WD" evidence="11">
    <location>
        <begin position="417"/>
        <end position="448"/>
    </location>
</feature>
<dbReference type="Gene3D" id="3.90.70.10">
    <property type="entry name" value="Cysteine proteinases"/>
    <property type="match status" value="1"/>
</dbReference>
<evidence type="ECO:0000256" key="7">
    <source>
        <dbReference type="ARBA" id="ARBA00022670"/>
    </source>
</evidence>
<evidence type="ECO:0000256" key="8">
    <source>
        <dbReference type="ARBA" id="ARBA00022737"/>
    </source>
</evidence>
<keyword evidence="14" id="KW-1185">Reference proteome</keyword>
<evidence type="ECO:0000313" key="13">
    <source>
        <dbReference type="EMBL" id="VDI79491.1"/>
    </source>
</evidence>
<dbReference type="FunFam" id="2.130.10.10:FF:000087">
    <property type="entry name" value="WD repeat-containing protein 26 homolog"/>
    <property type="match status" value="1"/>
</dbReference>
<reference evidence="13" key="1">
    <citation type="submission" date="2018-11" db="EMBL/GenBank/DDBJ databases">
        <authorList>
            <person name="Alioto T."/>
            <person name="Alioto T."/>
        </authorList>
    </citation>
    <scope>NUCLEOTIDE SEQUENCE</scope>
</reference>
<dbReference type="EC" id="3.4.22.40" evidence="3"/>
<dbReference type="PRINTS" id="PR00320">
    <property type="entry name" value="GPROTEINBRPT"/>
</dbReference>
<dbReference type="PROSITE" id="PS00678">
    <property type="entry name" value="WD_REPEATS_1"/>
    <property type="match status" value="1"/>
</dbReference>
<organism evidence="13 14">
    <name type="scientific">Mytilus galloprovincialis</name>
    <name type="common">Mediterranean mussel</name>
    <dbReference type="NCBI Taxonomy" id="29158"/>
    <lineage>
        <taxon>Eukaryota</taxon>
        <taxon>Metazoa</taxon>
        <taxon>Spiralia</taxon>
        <taxon>Lophotrochozoa</taxon>
        <taxon>Mollusca</taxon>
        <taxon>Bivalvia</taxon>
        <taxon>Autobranchia</taxon>
        <taxon>Pteriomorphia</taxon>
        <taxon>Mytilida</taxon>
        <taxon>Mytiloidea</taxon>
        <taxon>Mytilidae</taxon>
        <taxon>Mytilinae</taxon>
        <taxon>Mytilus</taxon>
    </lineage>
</organism>
<comment type="catalytic activity">
    <reaction evidence="1">
        <text>Inactivates bleomycin B2 (a cytotoxic glycometallopeptide) by hydrolysis of a carboxyamide bond of beta-aminoalanine, but also shows general aminopeptidase activity. The specificity varies somewhat with source, but amino acid arylamides of Met, Leu and Ala are preferred.</text>
        <dbReference type="EC" id="3.4.22.40"/>
    </reaction>
</comment>
<evidence type="ECO:0000256" key="6">
    <source>
        <dbReference type="ARBA" id="ARBA00022574"/>
    </source>
</evidence>
<name>A0A8B6HJ08_MYTGA</name>
<keyword evidence="7" id="KW-0645">Protease</keyword>
<feature type="domain" description="CTLH" evidence="12">
    <location>
        <begin position="207"/>
        <end position="251"/>
    </location>
</feature>
<dbReference type="Pfam" id="PF00400">
    <property type="entry name" value="WD40"/>
    <property type="match status" value="4"/>
</dbReference>
<dbReference type="GO" id="GO:0070005">
    <property type="term" value="F:cysteine-type aminopeptidase activity"/>
    <property type="evidence" value="ECO:0007669"/>
    <property type="project" value="InterPro"/>
</dbReference>
<dbReference type="SUPFAM" id="SSF54001">
    <property type="entry name" value="Cysteine proteinases"/>
    <property type="match status" value="1"/>
</dbReference>
<dbReference type="EMBL" id="UYJE01010077">
    <property type="protein sequence ID" value="VDI79491.1"/>
    <property type="molecule type" value="Genomic_DNA"/>
</dbReference>
<evidence type="ECO:0000256" key="10">
    <source>
        <dbReference type="ARBA" id="ARBA00022807"/>
    </source>
</evidence>
<dbReference type="PANTHER" id="PTHR22838:SF0">
    <property type="entry name" value="WD REPEAT-CONTAINING PROTEIN 26"/>
    <property type="match status" value="1"/>
</dbReference>
<comment type="caution">
    <text evidence="13">The sequence shown here is derived from an EMBL/GenBank/DDBJ whole genome shotgun (WGS) entry which is preliminary data.</text>
</comment>
<dbReference type="InterPro" id="IPR036322">
    <property type="entry name" value="WD40_repeat_dom_sf"/>
</dbReference>
<dbReference type="InterPro" id="IPR051350">
    <property type="entry name" value="WD_repeat-ST_regulator"/>
</dbReference>